<comment type="caution">
    <text evidence="2">The sequence shown here is derived from an EMBL/GenBank/DDBJ whole genome shotgun (WGS) entry which is preliminary data.</text>
</comment>
<reference evidence="3" key="1">
    <citation type="journal article" date="2019" name="bioRxiv">
        <title>Genomics, evolutionary history and diagnostics of the Alternaria alternata species group including apple and Asian pear pathotypes.</title>
        <authorList>
            <person name="Armitage A.D."/>
            <person name="Cockerton H.M."/>
            <person name="Sreenivasaprasad S."/>
            <person name="Woodhall J.W."/>
            <person name="Lane C.R."/>
            <person name="Harrison R.J."/>
            <person name="Clarkson J.P."/>
        </authorList>
    </citation>
    <scope>NUCLEOTIDE SEQUENCE [LARGE SCALE GENOMIC DNA]</scope>
    <source>
        <strain evidence="3">RGR 97.0016</strain>
    </source>
</reference>
<dbReference type="AlphaFoldDB" id="A0A4V1X483"/>
<feature type="compositionally biased region" description="Basic and acidic residues" evidence="1">
    <location>
        <begin position="176"/>
        <end position="195"/>
    </location>
</feature>
<feature type="region of interest" description="Disordered" evidence="1">
    <location>
        <begin position="85"/>
        <end position="321"/>
    </location>
</feature>
<feature type="compositionally biased region" description="Basic and acidic residues" evidence="1">
    <location>
        <begin position="134"/>
        <end position="151"/>
    </location>
</feature>
<proteinExistence type="predicted"/>
<feature type="compositionally biased region" description="Basic and acidic residues" evidence="1">
    <location>
        <begin position="204"/>
        <end position="231"/>
    </location>
</feature>
<dbReference type="PANTHER" id="PTHR40132">
    <property type="entry name" value="PRE-MRNA-SPLICING FACTOR 38B"/>
    <property type="match status" value="1"/>
</dbReference>
<dbReference type="Proteomes" id="UP000293823">
    <property type="component" value="Unassembled WGS sequence"/>
</dbReference>
<organism evidence="2 3">
    <name type="scientific">Alternaria arborescens</name>
    <dbReference type="NCBI Taxonomy" id="156630"/>
    <lineage>
        <taxon>Eukaryota</taxon>
        <taxon>Fungi</taxon>
        <taxon>Dikarya</taxon>
        <taxon>Ascomycota</taxon>
        <taxon>Pezizomycotina</taxon>
        <taxon>Dothideomycetes</taxon>
        <taxon>Pleosporomycetidae</taxon>
        <taxon>Pleosporales</taxon>
        <taxon>Pleosporineae</taxon>
        <taxon>Pleosporaceae</taxon>
        <taxon>Alternaria</taxon>
        <taxon>Alternaria sect. Alternaria</taxon>
    </lineage>
</organism>
<feature type="compositionally biased region" description="Basic and acidic residues" evidence="1">
    <location>
        <begin position="92"/>
        <end position="123"/>
    </location>
</feature>
<feature type="region of interest" description="Disordered" evidence="1">
    <location>
        <begin position="1"/>
        <end position="25"/>
    </location>
</feature>
<feature type="compositionally biased region" description="Basic residues" evidence="1">
    <location>
        <begin position="247"/>
        <end position="273"/>
    </location>
</feature>
<evidence type="ECO:0000313" key="3">
    <source>
        <dbReference type="Proteomes" id="UP000293823"/>
    </source>
</evidence>
<name>A0A4V1X483_9PLEO</name>
<evidence type="ECO:0000256" key="1">
    <source>
        <dbReference type="SAM" id="MobiDB-lite"/>
    </source>
</evidence>
<dbReference type="PANTHER" id="PTHR40132:SF1">
    <property type="entry name" value="PRE-MRNA-SPLICING FACTOR 38B"/>
    <property type="match status" value="1"/>
</dbReference>
<accession>A0A4V1X483</accession>
<dbReference type="OrthoDB" id="2431475at2759"/>
<protein>
    <recommendedName>
        <fullName evidence="4">Pre-mRNA-splicing factor 38B</fullName>
    </recommendedName>
</protein>
<keyword evidence="3" id="KW-1185">Reference proteome</keyword>
<dbReference type="EMBL" id="PEJP01000030">
    <property type="protein sequence ID" value="RYO58588.1"/>
    <property type="molecule type" value="Genomic_DNA"/>
</dbReference>
<evidence type="ECO:0000313" key="2">
    <source>
        <dbReference type="EMBL" id="RYO58588.1"/>
    </source>
</evidence>
<gene>
    <name evidence="2" type="ORF">AA0113_g7725</name>
</gene>
<evidence type="ECO:0008006" key="4">
    <source>
        <dbReference type="Google" id="ProtNLM"/>
    </source>
</evidence>
<sequence>MAVQGSREPRLQRLFHPPTQQPPVMARDIDDDAYVAELLKQDAKKATKTYELVGIDAFNPRRMNSRAPRPNKNFLQHLIRQTDSHNTALLAKEAEESRARLRKMDRDRKRAGDREEDNGRGPEGRLTTAASDNNGHDATPRRRRDRSEDKSRHRREHRNRERDASAGASSRRHRDRSGDEYRHKRKHDSEEEDRSRRKRIRSRSPRDKSRKDKYNEEQERWRSRRRDDTERKHRRHRSHSRTSSPSRSRHIERHRRRSRHRDRTRSRSPKQKHTTTNSHEDDRRSNKRSASSASDSDPLEAIVGPIPPPCEPTVRSKGRGAYKANNMGIESRFSSTYDPSTDVCVTSDVEDDWGDALEALRDRARWQQQGADRLKAVGFTDAQVKKWERGDTQNEEDVVWTSKGQAREWDRGKVLDEDGDVELKADFGRLK</sequence>